<dbReference type="PANTHER" id="PTHR44591:SF3">
    <property type="entry name" value="RESPONSE REGULATORY DOMAIN-CONTAINING PROTEIN"/>
    <property type="match status" value="1"/>
</dbReference>
<proteinExistence type="predicted"/>
<dbReference type="RefSeq" id="WP_130608904.1">
    <property type="nucleotide sequence ID" value="NZ_AP019368.1"/>
</dbReference>
<dbReference type="SUPFAM" id="SSF48452">
    <property type="entry name" value="TPR-like"/>
    <property type="match status" value="1"/>
</dbReference>
<dbReference type="KEGG" id="sbf:JCM31447_17560"/>
<dbReference type="AlphaFoldDB" id="A0A4P2VJD5"/>
<feature type="modified residue" description="4-aspartylphosphate" evidence="2">
    <location>
        <position position="67"/>
    </location>
</feature>
<dbReference type="PROSITE" id="PS50110">
    <property type="entry name" value="RESPONSE_REGULATORY"/>
    <property type="match status" value="1"/>
</dbReference>
<dbReference type="InterPro" id="IPR011990">
    <property type="entry name" value="TPR-like_helical_dom_sf"/>
</dbReference>
<feature type="repeat" description="TPR" evidence="3">
    <location>
        <begin position="218"/>
        <end position="251"/>
    </location>
</feature>
<protein>
    <recommendedName>
        <fullName evidence="4">Response regulatory domain-containing protein</fullName>
    </recommendedName>
</protein>
<dbReference type="InterPro" id="IPR011006">
    <property type="entry name" value="CheY-like_superfamily"/>
</dbReference>
<organism evidence="5 6">
    <name type="scientific">Fluviispira sanaruensis</name>
    <dbReference type="NCBI Taxonomy" id="2493639"/>
    <lineage>
        <taxon>Bacteria</taxon>
        <taxon>Pseudomonadati</taxon>
        <taxon>Bdellovibrionota</taxon>
        <taxon>Oligoflexia</taxon>
        <taxon>Silvanigrellales</taxon>
        <taxon>Silvanigrellaceae</taxon>
        <taxon>Fluviispira</taxon>
    </lineage>
</organism>
<keyword evidence="1 2" id="KW-0597">Phosphoprotein</keyword>
<evidence type="ECO:0000256" key="1">
    <source>
        <dbReference type="ARBA" id="ARBA00022553"/>
    </source>
</evidence>
<dbReference type="OrthoDB" id="9803982at2"/>
<dbReference type="GO" id="GO:0000160">
    <property type="term" value="P:phosphorelay signal transduction system"/>
    <property type="evidence" value="ECO:0007669"/>
    <property type="project" value="InterPro"/>
</dbReference>
<dbReference type="Proteomes" id="UP000291236">
    <property type="component" value="Chromosome"/>
</dbReference>
<sequence>MADGDANTTGGDKVCVLIVEEKSDLRTFFMSVLTKSGNFEVKNSASAKEALEILAKEFASIQIVAFDWQMTDMSGYVFIQRLRRDPLYDRIEFVVCSQVISPEDSFLMVELDVYHSIIKPVNANDYLKAMELVRADYNQSKSTTLKLKELHHLLNEEKILECDELLKTPGIEDEINKNPRFVYLGGEIRILKKQYGEAVEFLKNFFKNKQENPAEENLKSLNTLGKALCMVGRFDEALLIYQKLENKSPNNLSHKVMVGDALLGLDDIAGAEEKYNEALEADSSHKDALIGMTKANSVNGNFDQAKSFFEKIEGNFESRTLASFYNNKGVALVRNGKVKEAILFYENALQFFDKFKGHVYFNLGMAYYRDGNIASALSCFQAALATDELDLLAEKKILKEFQEKGIEKFTADYKDKMARKQK</sequence>
<feature type="domain" description="Response regulatory" evidence="4">
    <location>
        <begin position="15"/>
        <end position="134"/>
    </location>
</feature>
<keyword evidence="3" id="KW-0802">TPR repeat</keyword>
<evidence type="ECO:0000256" key="3">
    <source>
        <dbReference type="PROSITE-ProRule" id="PRU00339"/>
    </source>
</evidence>
<dbReference type="Pfam" id="PF13432">
    <property type="entry name" value="TPR_16"/>
    <property type="match status" value="1"/>
</dbReference>
<evidence type="ECO:0000313" key="5">
    <source>
        <dbReference type="EMBL" id="BBH53313.1"/>
    </source>
</evidence>
<dbReference type="Pfam" id="PF00072">
    <property type="entry name" value="Response_reg"/>
    <property type="match status" value="1"/>
</dbReference>
<evidence type="ECO:0000259" key="4">
    <source>
        <dbReference type="PROSITE" id="PS50110"/>
    </source>
</evidence>
<dbReference type="SMART" id="SM00028">
    <property type="entry name" value="TPR"/>
    <property type="match status" value="4"/>
</dbReference>
<dbReference type="Pfam" id="PF13424">
    <property type="entry name" value="TPR_12"/>
    <property type="match status" value="1"/>
</dbReference>
<dbReference type="SUPFAM" id="SSF52172">
    <property type="entry name" value="CheY-like"/>
    <property type="match status" value="1"/>
</dbReference>
<accession>A0A4P2VJD5</accession>
<dbReference type="InterPro" id="IPR019734">
    <property type="entry name" value="TPR_rpt"/>
</dbReference>
<dbReference type="InterPro" id="IPR050595">
    <property type="entry name" value="Bact_response_regulator"/>
</dbReference>
<dbReference type="EMBL" id="AP019368">
    <property type="protein sequence ID" value="BBH53313.1"/>
    <property type="molecule type" value="Genomic_DNA"/>
</dbReference>
<feature type="repeat" description="TPR" evidence="3">
    <location>
        <begin position="357"/>
        <end position="390"/>
    </location>
</feature>
<dbReference type="SMART" id="SM00448">
    <property type="entry name" value="REC"/>
    <property type="match status" value="1"/>
</dbReference>
<dbReference type="PANTHER" id="PTHR44591">
    <property type="entry name" value="STRESS RESPONSE REGULATOR PROTEIN 1"/>
    <property type="match status" value="1"/>
</dbReference>
<gene>
    <name evidence="5" type="ORF">JCM31447_17560</name>
</gene>
<dbReference type="InterPro" id="IPR001789">
    <property type="entry name" value="Sig_transdc_resp-reg_receiver"/>
</dbReference>
<keyword evidence="6" id="KW-1185">Reference proteome</keyword>
<dbReference type="Gene3D" id="3.40.50.2300">
    <property type="match status" value="1"/>
</dbReference>
<evidence type="ECO:0000313" key="6">
    <source>
        <dbReference type="Proteomes" id="UP000291236"/>
    </source>
</evidence>
<name>A0A4P2VJD5_FLUSA</name>
<dbReference type="Gene3D" id="1.25.40.10">
    <property type="entry name" value="Tetratricopeptide repeat domain"/>
    <property type="match status" value="2"/>
</dbReference>
<evidence type="ECO:0000256" key="2">
    <source>
        <dbReference type="PROSITE-ProRule" id="PRU00169"/>
    </source>
</evidence>
<dbReference type="PROSITE" id="PS50005">
    <property type="entry name" value="TPR"/>
    <property type="match status" value="2"/>
</dbReference>
<reference evidence="5 6" key="1">
    <citation type="submission" date="2018-12" db="EMBL/GenBank/DDBJ databases">
        <title>Rubrispira sanarue gen. nov., sp., nov., a member of the order Silvanigrellales, isolated from a brackish lake in Hamamatsu Japan.</title>
        <authorList>
            <person name="Maejima Y."/>
            <person name="Iino T."/>
            <person name="Muraguchi Y."/>
            <person name="Fukuda K."/>
            <person name="Nojiri H."/>
            <person name="Ohkuma M."/>
            <person name="Moriuchi R."/>
            <person name="Dohra H."/>
            <person name="Kimbara K."/>
            <person name="Shintani M."/>
        </authorList>
    </citation>
    <scope>NUCLEOTIDE SEQUENCE [LARGE SCALE GENOMIC DNA]</scope>
    <source>
        <strain evidence="5 6">RF1110005</strain>
    </source>
</reference>